<evidence type="ECO:0000256" key="5">
    <source>
        <dbReference type="ARBA" id="ARBA00022771"/>
    </source>
</evidence>
<dbReference type="Gene3D" id="4.10.60.10">
    <property type="entry name" value="Zinc finger, CCHC-type"/>
    <property type="match status" value="2"/>
</dbReference>
<feature type="region of interest" description="Disordered" evidence="9">
    <location>
        <begin position="528"/>
        <end position="675"/>
    </location>
</feature>
<keyword evidence="2" id="KW-0507">mRNA processing</keyword>
<keyword evidence="12" id="KW-1185">Reference proteome</keyword>
<dbReference type="SUPFAM" id="SSF57756">
    <property type="entry name" value="Retrovirus zinc finger-like domains"/>
    <property type="match status" value="1"/>
</dbReference>
<dbReference type="GO" id="GO:0071038">
    <property type="term" value="P:TRAMP-dependent tRNA surveillance pathway"/>
    <property type="evidence" value="ECO:0007669"/>
    <property type="project" value="TreeGrafter"/>
</dbReference>
<evidence type="ECO:0000256" key="6">
    <source>
        <dbReference type="ARBA" id="ARBA00022833"/>
    </source>
</evidence>
<dbReference type="PANTHER" id="PTHR46543">
    <property type="entry name" value="ZINC FINGER CCHC DOMAIN-CONTAINING PROTEIN 7"/>
    <property type="match status" value="1"/>
</dbReference>
<accession>A0A2H3JEX4</accession>
<evidence type="ECO:0000313" key="11">
    <source>
        <dbReference type="EMBL" id="PCH40782.1"/>
    </source>
</evidence>
<name>A0A2H3JEX4_WOLCO</name>
<feature type="compositionally biased region" description="Polar residues" evidence="9">
    <location>
        <begin position="100"/>
        <end position="118"/>
    </location>
</feature>
<dbReference type="GO" id="GO:0031499">
    <property type="term" value="C:TRAMP complex"/>
    <property type="evidence" value="ECO:0007669"/>
    <property type="project" value="TreeGrafter"/>
</dbReference>
<feature type="region of interest" description="Disordered" evidence="9">
    <location>
        <begin position="492"/>
        <end position="513"/>
    </location>
</feature>
<reference evidence="11 12" key="1">
    <citation type="journal article" date="2012" name="Science">
        <title>The Paleozoic origin of enzymatic lignin decomposition reconstructed from 31 fungal genomes.</title>
        <authorList>
            <person name="Floudas D."/>
            <person name="Binder M."/>
            <person name="Riley R."/>
            <person name="Barry K."/>
            <person name="Blanchette R.A."/>
            <person name="Henrissat B."/>
            <person name="Martinez A.T."/>
            <person name="Otillar R."/>
            <person name="Spatafora J.W."/>
            <person name="Yadav J.S."/>
            <person name="Aerts A."/>
            <person name="Benoit I."/>
            <person name="Boyd A."/>
            <person name="Carlson A."/>
            <person name="Copeland A."/>
            <person name="Coutinho P.M."/>
            <person name="de Vries R.P."/>
            <person name="Ferreira P."/>
            <person name="Findley K."/>
            <person name="Foster B."/>
            <person name="Gaskell J."/>
            <person name="Glotzer D."/>
            <person name="Gorecki P."/>
            <person name="Heitman J."/>
            <person name="Hesse C."/>
            <person name="Hori C."/>
            <person name="Igarashi K."/>
            <person name="Jurgens J.A."/>
            <person name="Kallen N."/>
            <person name="Kersten P."/>
            <person name="Kohler A."/>
            <person name="Kuees U."/>
            <person name="Kumar T.K.A."/>
            <person name="Kuo A."/>
            <person name="LaButti K."/>
            <person name="Larrondo L.F."/>
            <person name="Lindquist E."/>
            <person name="Ling A."/>
            <person name="Lombard V."/>
            <person name="Lucas S."/>
            <person name="Lundell T."/>
            <person name="Martin R."/>
            <person name="McLaughlin D.J."/>
            <person name="Morgenstern I."/>
            <person name="Morin E."/>
            <person name="Murat C."/>
            <person name="Nagy L.G."/>
            <person name="Nolan M."/>
            <person name="Ohm R.A."/>
            <person name="Patyshakuliyeva A."/>
            <person name="Rokas A."/>
            <person name="Ruiz-Duenas F.J."/>
            <person name="Sabat G."/>
            <person name="Salamov A."/>
            <person name="Samejima M."/>
            <person name="Schmutz J."/>
            <person name="Slot J.C."/>
            <person name="St John F."/>
            <person name="Stenlid J."/>
            <person name="Sun H."/>
            <person name="Sun S."/>
            <person name="Syed K."/>
            <person name="Tsang A."/>
            <person name="Wiebenga A."/>
            <person name="Young D."/>
            <person name="Pisabarro A."/>
            <person name="Eastwood D.C."/>
            <person name="Martin F."/>
            <person name="Cullen D."/>
            <person name="Grigoriev I.V."/>
            <person name="Hibbett D.S."/>
        </authorList>
    </citation>
    <scope>NUCLEOTIDE SEQUENCE [LARGE SCALE GENOMIC DNA]</scope>
    <source>
        <strain evidence="11 12">MD-104</strain>
    </source>
</reference>
<dbReference type="GO" id="GO:0071035">
    <property type="term" value="P:nuclear polyadenylation-dependent rRNA catabolic process"/>
    <property type="evidence" value="ECO:0007669"/>
    <property type="project" value="TreeGrafter"/>
</dbReference>
<feature type="compositionally biased region" description="Basic and acidic residues" evidence="9">
    <location>
        <begin position="124"/>
        <end position="162"/>
    </location>
</feature>
<feature type="compositionally biased region" description="Basic residues" evidence="9">
    <location>
        <begin position="41"/>
        <end position="53"/>
    </location>
</feature>
<dbReference type="Proteomes" id="UP000218811">
    <property type="component" value="Unassembled WGS sequence"/>
</dbReference>
<gene>
    <name evidence="11" type="ORF">WOLCODRAFT_143221</name>
</gene>
<feature type="compositionally biased region" description="Low complexity" evidence="9">
    <location>
        <begin position="79"/>
        <end position="91"/>
    </location>
</feature>
<dbReference type="STRING" id="742152.A0A2H3JEX4"/>
<dbReference type="PANTHER" id="PTHR46543:SF1">
    <property type="entry name" value="ZINC FINGER CCHC DOMAIN-CONTAINING PROTEIN 7"/>
    <property type="match status" value="1"/>
</dbReference>
<feature type="domain" description="CCHC-type" evidence="10">
    <location>
        <begin position="372"/>
        <end position="387"/>
    </location>
</feature>
<evidence type="ECO:0000259" key="10">
    <source>
        <dbReference type="PROSITE" id="PS50158"/>
    </source>
</evidence>
<dbReference type="GO" id="GO:0006397">
    <property type="term" value="P:mRNA processing"/>
    <property type="evidence" value="ECO:0007669"/>
    <property type="project" value="UniProtKB-KW"/>
</dbReference>
<keyword evidence="3" id="KW-0479">Metal-binding</keyword>
<dbReference type="InterPro" id="IPR051644">
    <property type="entry name" value="TRAMP_AT-DNA-binding"/>
</dbReference>
<evidence type="ECO:0000313" key="12">
    <source>
        <dbReference type="Proteomes" id="UP000218811"/>
    </source>
</evidence>
<feature type="domain" description="CCHC-type" evidence="10">
    <location>
        <begin position="456"/>
        <end position="471"/>
    </location>
</feature>
<dbReference type="GO" id="GO:0071036">
    <property type="term" value="P:nuclear polyadenylation-dependent snoRNA catabolic process"/>
    <property type="evidence" value="ECO:0007669"/>
    <property type="project" value="TreeGrafter"/>
</dbReference>
<sequence>MTSTQTEIIDLTASSPPPEFIALDSDGEVIGPDALGSSSKARQKSKRKNKKRRALEDGEIAFTPGNASKERLPERYVNGAAASGSSGSKGKSLLERLSSPPRTSRASRNNAQQNQPSPHRQDRKHSDQDDRPSWRAQMRERRRGRERERDGERRSRSPERRWQGPAPTTPSSNDATDSLFFIDAVKAEVPSAARFRERDGKRRSRSPERCRQDLAPPTPSGNDATDSLFFIDVVKAEVPLAARLQEPSANDVSAAQAQGQIESQPTALLLPAHISVLEGTEEPEVVEILPQPKADSDDESYIEYMDYDNDQRVRYFEQPDEDAKVGKPRTVVCKNCGAEGEHQTYECPVLICLTCGVRDEHPTRSCPISKTCFACGMKGHINRTCPNRHTARGLNNHGCDRCGSEIHNTNECPTLWRLYEYVDDAERQNTLRTRAAKRDLPLGEGGEGYIATDEWCYNCGGSGHLGDDCQDLPRGTDVPVEPSAFGSYSISSGPFADTTARPSAHPTAPRAPRDWEVANAFADGWGANVPMDIGKQGRQKERERLGKRARELEEEDPDDWFSRGASRNNSGGGRNGGRGPGSPIRNGNAGRSGSGKRISFGFAGAGANRDDGRRRVSFGDLPGPARKADSIQIRGVASHGARHERRAYDHSRDYGQEDSRRRDDRGPRYRGGYSG</sequence>
<feature type="compositionally biased region" description="Basic and acidic residues" evidence="9">
    <location>
        <begin position="538"/>
        <end position="551"/>
    </location>
</feature>
<evidence type="ECO:0000256" key="3">
    <source>
        <dbReference type="ARBA" id="ARBA00022723"/>
    </source>
</evidence>
<dbReference type="OrthoDB" id="7608935at2759"/>
<evidence type="ECO:0000256" key="1">
    <source>
        <dbReference type="ARBA" id="ARBA00004123"/>
    </source>
</evidence>
<feature type="compositionally biased region" description="Basic and acidic residues" evidence="9">
    <location>
        <begin position="646"/>
        <end position="667"/>
    </location>
</feature>
<comment type="subcellular location">
    <subcellularLocation>
        <location evidence="1">Nucleus</location>
    </subcellularLocation>
</comment>
<keyword evidence="6" id="KW-0862">Zinc</keyword>
<dbReference type="AlphaFoldDB" id="A0A2H3JEX4"/>
<evidence type="ECO:0000256" key="2">
    <source>
        <dbReference type="ARBA" id="ARBA00022664"/>
    </source>
</evidence>
<dbReference type="InterPro" id="IPR001878">
    <property type="entry name" value="Znf_CCHC"/>
</dbReference>
<feature type="compositionally biased region" description="Gly residues" evidence="9">
    <location>
        <begin position="570"/>
        <end position="580"/>
    </location>
</feature>
<dbReference type="GO" id="GO:0008270">
    <property type="term" value="F:zinc ion binding"/>
    <property type="evidence" value="ECO:0007669"/>
    <property type="project" value="UniProtKB-KW"/>
</dbReference>
<feature type="compositionally biased region" description="Basic and acidic residues" evidence="9">
    <location>
        <begin position="194"/>
        <end position="212"/>
    </location>
</feature>
<feature type="region of interest" description="Disordered" evidence="9">
    <location>
        <begin position="192"/>
        <end position="225"/>
    </location>
</feature>
<evidence type="ECO:0000256" key="9">
    <source>
        <dbReference type="SAM" id="MobiDB-lite"/>
    </source>
</evidence>
<protein>
    <recommendedName>
        <fullName evidence="10">CCHC-type domain-containing protein</fullName>
    </recommendedName>
</protein>
<feature type="region of interest" description="Disordered" evidence="9">
    <location>
        <begin position="1"/>
        <end position="176"/>
    </location>
</feature>
<dbReference type="SMART" id="SM00343">
    <property type="entry name" value="ZnF_C2HC"/>
    <property type="match status" value="5"/>
</dbReference>
<dbReference type="PROSITE" id="PS50158">
    <property type="entry name" value="ZF_CCHC"/>
    <property type="match status" value="2"/>
</dbReference>
<dbReference type="GO" id="GO:0071037">
    <property type="term" value="P:nuclear polyadenylation-dependent snRNA catabolic process"/>
    <property type="evidence" value="ECO:0007669"/>
    <property type="project" value="TreeGrafter"/>
</dbReference>
<keyword evidence="5 8" id="KW-0863">Zinc-finger</keyword>
<evidence type="ECO:0000256" key="4">
    <source>
        <dbReference type="ARBA" id="ARBA00022737"/>
    </source>
</evidence>
<dbReference type="GO" id="GO:0003723">
    <property type="term" value="F:RNA binding"/>
    <property type="evidence" value="ECO:0007669"/>
    <property type="project" value="TreeGrafter"/>
</dbReference>
<evidence type="ECO:0000256" key="7">
    <source>
        <dbReference type="ARBA" id="ARBA00023242"/>
    </source>
</evidence>
<dbReference type="EMBL" id="KB468113">
    <property type="protein sequence ID" value="PCH40782.1"/>
    <property type="molecule type" value="Genomic_DNA"/>
</dbReference>
<proteinExistence type="predicted"/>
<organism evidence="11 12">
    <name type="scientific">Wolfiporia cocos (strain MD-104)</name>
    <name type="common">Brown rot fungus</name>
    <dbReference type="NCBI Taxonomy" id="742152"/>
    <lineage>
        <taxon>Eukaryota</taxon>
        <taxon>Fungi</taxon>
        <taxon>Dikarya</taxon>
        <taxon>Basidiomycota</taxon>
        <taxon>Agaricomycotina</taxon>
        <taxon>Agaricomycetes</taxon>
        <taxon>Polyporales</taxon>
        <taxon>Phaeolaceae</taxon>
        <taxon>Wolfiporia</taxon>
    </lineage>
</organism>
<dbReference type="GO" id="GO:0071039">
    <property type="term" value="P:nuclear polyadenylation-dependent CUT catabolic process"/>
    <property type="evidence" value="ECO:0007669"/>
    <property type="project" value="TreeGrafter"/>
</dbReference>
<dbReference type="OMA" id="PRDWEVA"/>
<evidence type="ECO:0000256" key="8">
    <source>
        <dbReference type="PROSITE-ProRule" id="PRU00047"/>
    </source>
</evidence>
<keyword evidence="4" id="KW-0677">Repeat</keyword>
<dbReference type="GO" id="GO:0071031">
    <property type="term" value="P:nuclear mRNA surveillance of mRNA 3'-end processing"/>
    <property type="evidence" value="ECO:0007669"/>
    <property type="project" value="TreeGrafter"/>
</dbReference>
<dbReference type="InterPro" id="IPR036875">
    <property type="entry name" value="Znf_CCHC_sf"/>
</dbReference>
<keyword evidence="7" id="KW-0539">Nucleus</keyword>